<evidence type="ECO:0008006" key="4">
    <source>
        <dbReference type="Google" id="ProtNLM"/>
    </source>
</evidence>
<keyword evidence="3" id="KW-1185">Reference proteome</keyword>
<accession>A0A4R4KRQ0</accession>
<dbReference type="RefSeq" id="WP_132113882.1">
    <property type="nucleotide sequence ID" value="NZ_SMJU01000001.1"/>
</dbReference>
<reference evidence="2 3" key="1">
    <citation type="submission" date="2019-02" db="EMBL/GenBank/DDBJ databases">
        <title>Arundinibacter roseus gen. nov., sp. nov., a new member of the family Cytophagaceae.</title>
        <authorList>
            <person name="Szuroczki S."/>
            <person name="Khayer B."/>
            <person name="Sproer C."/>
            <person name="Toumi M."/>
            <person name="Szabo A."/>
            <person name="Felfoldi T."/>
            <person name="Schumann P."/>
            <person name="Toth E."/>
        </authorList>
    </citation>
    <scope>NUCLEOTIDE SEQUENCE [LARGE SCALE GENOMIC DNA]</scope>
    <source>
        <strain evidence="2 3">DMA-k-7a</strain>
    </source>
</reference>
<dbReference type="OrthoDB" id="930260at2"/>
<gene>
    <name evidence="2" type="ORF">EZE20_01890</name>
</gene>
<organism evidence="2 3">
    <name type="scientific">Arundinibacter roseus</name>
    <dbReference type="NCBI Taxonomy" id="2070510"/>
    <lineage>
        <taxon>Bacteria</taxon>
        <taxon>Pseudomonadati</taxon>
        <taxon>Bacteroidota</taxon>
        <taxon>Cytophagia</taxon>
        <taxon>Cytophagales</taxon>
        <taxon>Spirosomataceae</taxon>
        <taxon>Arundinibacter</taxon>
    </lineage>
</organism>
<sequence>MSITKLKGGRRKIAFAAPVKSADTGQRDTTGVKPSTERSVNVNKKSYIYYPWGDNNLLPNDRVKLLRSNGDAQNLVQARIDFLYGGGFGFFKHVKRNGILHREPFTNSAIEEYEDAYGLPDLGEVVDQINTALVETGNAFVRRQLVDGLPIYSVKDSLVVRATMADPIVKAYLLCSDWTNQETIEKGCSILPVYDPTNELLEESLIHLKPYQSGQPYYGYAQYWGDQSVHWIEVMNYIAQSMIGTVKHNKNLAHICRIASRYFDEMAASVPEDENSDEPVDFEKQKDKVRDQFYKSVEEMFSEKNDTGPRIIYDECDLAPDGKLSGFIQFEEIKRSLNAKELHEAYQIALLAFANASRILPGLAGVSDGKMLGGSGSELKVSANFQQHFRTARERKLTCSIFNTDVKKALKLPRDVYAGFHDILLVSDDKNPAGKETKTTSAPNSADPKDPKDDTERSK</sequence>
<dbReference type="AlphaFoldDB" id="A0A4R4KRQ0"/>
<name>A0A4R4KRQ0_9BACT</name>
<feature type="compositionally biased region" description="Basic and acidic residues" evidence="1">
    <location>
        <begin position="428"/>
        <end position="438"/>
    </location>
</feature>
<feature type="compositionally biased region" description="Basic and acidic residues" evidence="1">
    <location>
        <begin position="447"/>
        <end position="459"/>
    </location>
</feature>
<evidence type="ECO:0000256" key="1">
    <source>
        <dbReference type="SAM" id="MobiDB-lite"/>
    </source>
</evidence>
<dbReference type="EMBL" id="SMJU01000001">
    <property type="protein sequence ID" value="TDB69111.1"/>
    <property type="molecule type" value="Genomic_DNA"/>
</dbReference>
<protein>
    <recommendedName>
        <fullName evidence="4">Phage portal protein</fullName>
    </recommendedName>
</protein>
<evidence type="ECO:0000313" key="3">
    <source>
        <dbReference type="Proteomes" id="UP000295706"/>
    </source>
</evidence>
<proteinExistence type="predicted"/>
<evidence type="ECO:0000313" key="2">
    <source>
        <dbReference type="EMBL" id="TDB69111.1"/>
    </source>
</evidence>
<dbReference type="Proteomes" id="UP000295706">
    <property type="component" value="Unassembled WGS sequence"/>
</dbReference>
<comment type="caution">
    <text evidence="2">The sequence shown here is derived from an EMBL/GenBank/DDBJ whole genome shotgun (WGS) entry which is preliminary data.</text>
</comment>
<feature type="region of interest" description="Disordered" evidence="1">
    <location>
        <begin position="428"/>
        <end position="459"/>
    </location>
</feature>